<evidence type="ECO:0000256" key="1">
    <source>
        <dbReference type="ARBA" id="ARBA00004613"/>
    </source>
</evidence>
<protein>
    <recommendedName>
        <fullName evidence="5">Carboxylesterase type B domain-containing protein</fullName>
    </recommendedName>
</protein>
<dbReference type="InterPro" id="IPR029058">
    <property type="entry name" value="AB_hydrolase_fold"/>
</dbReference>
<comment type="subcellular location">
    <subcellularLocation>
        <location evidence="1">Secreted</location>
    </subcellularLocation>
</comment>
<dbReference type="InterPro" id="IPR002018">
    <property type="entry name" value="CarbesteraseB"/>
</dbReference>
<evidence type="ECO:0000256" key="3">
    <source>
        <dbReference type="ARBA" id="ARBA00022729"/>
    </source>
</evidence>
<evidence type="ECO:0000259" key="5">
    <source>
        <dbReference type="Pfam" id="PF00135"/>
    </source>
</evidence>
<feature type="domain" description="Carboxylesterase type B" evidence="5">
    <location>
        <begin position="16"/>
        <end position="326"/>
    </location>
</feature>
<organism evidence="6 7">
    <name type="scientific">Albula goreensis</name>
    <dbReference type="NCBI Taxonomy" id="1534307"/>
    <lineage>
        <taxon>Eukaryota</taxon>
        <taxon>Metazoa</taxon>
        <taxon>Chordata</taxon>
        <taxon>Craniata</taxon>
        <taxon>Vertebrata</taxon>
        <taxon>Euteleostomi</taxon>
        <taxon>Actinopterygii</taxon>
        <taxon>Neopterygii</taxon>
        <taxon>Teleostei</taxon>
        <taxon>Albuliformes</taxon>
        <taxon>Albulidae</taxon>
        <taxon>Albula</taxon>
    </lineage>
</organism>
<name>A0A8T3CSS0_9TELE</name>
<dbReference type="Gene3D" id="3.40.50.1820">
    <property type="entry name" value="alpha/beta hydrolase"/>
    <property type="match status" value="1"/>
</dbReference>
<gene>
    <name evidence="6" type="ORF">AGOR_G00206770</name>
</gene>
<keyword evidence="3" id="KW-0732">Signal</keyword>
<evidence type="ECO:0000313" key="6">
    <source>
        <dbReference type="EMBL" id="KAI1885725.1"/>
    </source>
</evidence>
<dbReference type="EMBL" id="JAERUA010000020">
    <property type="protein sequence ID" value="KAI1885725.1"/>
    <property type="molecule type" value="Genomic_DNA"/>
</dbReference>
<accession>A0A8T3CSS0</accession>
<comment type="caution">
    <text evidence="6">The sequence shown here is derived from an EMBL/GenBank/DDBJ whole genome shotgun (WGS) entry which is preliminary data.</text>
</comment>
<dbReference type="PANTHER" id="PTHR14093">
    <property type="entry name" value="HLA CLASS II GAMMA CHAIN"/>
    <property type="match status" value="1"/>
</dbReference>
<dbReference type="OrthoDB" id="6409105at2759"/>
<sequence>MTIELELHILGFTTYAGGSAFSPAAVISSSRAQELTQSLAKAVGCSSPDPARMVSCLRGIPGPALNAAQTKLLAISGPLRAWAPVIDGIYVREKPSQALQGARFHSVDLMLGSSAEDGLISRAKNIKRFEELQGRADGKTAFYEALSNSLGGDSANSFVKAAATWFYSMQHTPTPAGYNVFSRALENATRDLFIICPAVQMAQFWAAKTRSNIFMYHLPEEAAQLSADLSLPLDIQYVFGLPHHPGKKNLFTNRERRLALQMMSYVANFVKSGNPNHPHTFSQASLSETLPPWPRFLPHPEGDNYKELDTPLSNHKGLKRVECSFWSDYVPALTASTAKLSPGISEEEKTSFAAPTQETKLINIFRTLVTQSKPNSEKDAYN</sequence>
<evidence type="ECO:0000256" key="4">
    <source>
        <dbReference type="ARBA" id="ARBA00023180"/>
    </source>
</evidence>
<dbReference type="GO" id="GO:0005615">
    <property type="term" value="C:extracellular space"/>
    <property type="evidence" value="ECO:0007669"/>
    <property type="project" value="TreeGrafter"/>
</dbReference>
<dbReference type="GO" id="GO:0006590">
    <property type="term" value="P:thyroid hormone generation"/>
    <property type="evidence" value="ECO:0007669"/>
    <property type="project" value="TreeGrafter"/>
</dbReference>
<dbReference type="Proteomes" id="UP000829720">
    <property type="component" value="Unassembled WGS sequence"/>
</dbReference>
<dbReference type="SUPFAM" id="SSF53474">
    <property type="entry name" value="alpha/beta-Hydrolases"/>
    <property type="match status" value="1"/>
</dbReference>
<evidence type="ECO:0000256" key="2">
    <source>
        <dbReference type="ARBA" id="ARBA00022525"/>
    </source>
</evidence>
<proteinExistence type="predicted"/>
<dbReference type="PANTHER" id="PTHR14093:SF19">
    <property type="entry name" value="THYROGLOBULIN"/>
    <property type="match status" value="1"/>
</dbReference>
<keyword evidence="2" id="KW-0964">Secreted</keyword>
<keyword evidence="4" id="KW-0325">Glycoprotein</keyword>
<reference evidence="6" key="1">
    <citation type="submission" date="2021-01" db="EMBL/GenBank/DDBJ databases">
        <authorList>
            <person name="Zahm M."/>
            <person name="Roques C."/>
            <person name="Cabau C."/>
            <person name="Klopp C."/>
            <person name="Donnadieu C."/>
            <person name="Jouanno E."/>
            <person name="Lampietro C."/>
            <person name="Louis A."/>
            <person name="Herpin A."/>
            <person name="Echchiki A."/>
            <person name="Berthelot C."/>
            <person name="Parey E."/>
            <person name="Roest-Crollius H."/>
            <person name="Braasch I."/>
            <person name="Postlethwait J."/>
            <person name="Bobe J."/>
            <person name="Montfort J."/>
            <person name="Bouchez O."/>
            <person name="Begum T."/>
            <person name="Mejri S."/>
            <person name="Adams A."/>
            <person name="Chen W.-J."/>
            <person name="Guiguen Y."/>
        </authorList>
    </citation>
    <scope>NUCLEOTIDE SEQUENCE</scope>
    <source>
        <tissue evidence="6">Blood</tissue>
    </source>
</reference>
<dbReference type="InterPro" id="IPR052001">
    <property type="entry name" value="MHC-II_Gamma/Thyroglobulin"/>
</dbReference>
<dbReference type="AlphaFoldDB" id="A0A8T3CSS0"/>
<evidence type="ECO:0000313" key="7">
    <source>
        <dbReference type="Proteomes" id="UP000829720"/>
    </source>
</evidence>
<keyword evidence="7" id="KW-1185">Reference proteome</keyword>
<dbReference type="Pfam" id="PF00135">
    <property type="entry name" value="COesterase"/>
    <property type="match status" value="1"/>
</dbReference>